<evidence type="ECO:0000313" key="3">
    <source>
        <dbReference type="Proteomes" id="UP000294847"/>
    </source>
</evidence>
<name>A0A4P7NBY6_PYROR</name>
<dbReference type="AlphaFoldDB" id="A0A4P7NBY6"/>
<protein>
    <submittedName>
        <fullName evidence="2">Uncharacterized protein</fullName>
    </submittedName>
</protein>
<gene>
    <name evidence="2" type="ORF">PoMZ_04403</name>
</gene>
<dbReference type="Proteomes" id="UP000294847">
    <property type="component" value="Chromosome 3"/>
</dbReference>
<sequence length="38" mass="4246">MIPETVYHSTHIPSPRREAVSRQHLSIVTPQTYAGATL</sequence>
<organism evidence="2 3">
    <name type="scientific">Pyricularia oryzae</name>
    <name type="common">Rice blast fungus</name>
    <name type="synonym">Magnaporthe oryzae</name>
    <dbReference type="NCBI Taxonomy" id="318829"/>
    <lineage>
        <taxon>Eukaryota</taxon>
        <taxon>Fungi</taxon>
        <taxon>Dikarya</taxon>
        <taxon>Ascomycota</taxon>
        <taxon>Pezizomycotina</taxon>
        <taxon>Sordariomycetes</taxon>
        <taxon>Sordariomycetidae</taxon>
        <taxon>Magnaporthales</taxon>
        <taxon>Pyriculariaceae</taxon>
        <taxon>Pyricularia</taxon>
    </lineage>
</organism>
<evidence type="ECO:0000256" key="1">
    <source>
        <dbReference type="SAM" id="MobiDB-lite"/>
    </source>
</evidence>
<evidence type="ECO:0000313" key="2">
    <source>
        <dbReference type="EMBL" id="QBZ59442.1"/>
    </source>
</evidence>
<feature type="region of interest" description="Disordered" evidence="1">
    <location>
        <begin position="1"/>
        <end position="20"/>
    </location>
</feature>
<reference evidence="2 3" key="1">
    <citation type="journal article" date="2019" name="Mol. Biol. Evol.">
        <title>Blast fungal genomes show frequent chromosomal changes, gene gains and losses, and effector gene turnover.</title>
        <authorList>
            <person name="Gomez Luciano L.B."/>
            <person name="Jason Tsai I."/>
            <person name="Chuma I."/>
            <person name="Tosa Y."/>
            <person name="Chen Y.H."/>
            <person name="Li J.Y."/>
            <person name="Li M.Y."/>
            <person name="Jade Lu M.Y."/>
            <person name="Nakayashiki H."/>
            <person name="Li W.H."/>
        </authorList>
    </citation>
    <scope>NUCLEOTIDE SEQUENCE [LARGE SCALE GENOMIC DNA]</scope>
    <source>
        <strain evidence="2">MZ5-1-6</strain>
    </source>
</reference>
<accession>A0A4P7NBY6</accession>
<dbReference type="EMBL" id="CP034206">
    <property type="protein sequence ID" value="QBZ59442.1"/>
    <property type="molecule type" value="Genomic_DNA"/>
</dbReference>
<proteinExistence type="predicted"/>